<dbReference type="HOGENOM" id="CLU_051713_0_0_1"/>
<dbReference type="InterPro" id="IPR036638">
    <property type="entry name" value="HLH_DNA-bd_sf"/>
</dbReference>
<evidence type="ECO:0000256" key="4">
    <source>
        <dbReference type="ARBA" id="ARBA00023163"/>
    </source>
</evidence>
<keyword evidence="5" id="KW-0539">Nucleus</keyword>
<feature type="region of interest" description="Disordered" evidence="6">
    <location>
        <begin position="99"/>
        <end position="213"/>
    </location>
</feature>
<comment type="subcellular location">
    <subcellularLocation>
        <location evidence="1">Nucleus</location>
    </subcellularLocation>
</comment>
<keyword evidence="4" id="KW-0804">Transcription</keyword>
<dbReference type="PROSITE" id="PS50888">
    <property type="entry name" value="BHLH"/>
    <property type="match status" value="1"/>
</dbReference>
<dbReference type="SUPFAM" id="SSF47459">
    <property type="entry name" value="HLH, helix-loop-helix DNA-binding domain"/>
    <property type="match status" value="1"/>
</dbReference>
<evidence type="ECO:0000256" key="6">
    <source>
        <dbReference type="SAM" id="MobiDB-lite"/>
    </source>
</evidence>
<dbReference type="AlphaFoldDB" id="A0A0C3FIV3"/>
<dbReference type="EMBL" id="KN832988">
    <property type="protein sequence ID" value="KIM84325.1"/>
    <property type="molecule type" value="Genomic_DNA"/>
</dbReference>
<dbReference type="GO" id="GO:0000981">
    <property type="term" value="F:DNA-binding transcription factor activity, RNA polymerase II-specific"/>
    <property type="evidence" value="ECO:0007669"/>
    <property type="project" value="TreeGrafter"/>
</dbReference>
<keyword evidence="2" id="KW-0805">Transcription regulation</keyword>
<evidence type="ECO:0000313" key="8">
    <source>
        <dbReference type="EMBL" id="KIM84325.1"/>
    </source>
</evidence>
<dbReference type="InParanoid" id="A0A0C3FIV3"/>
<dbReference type="Proteomes" id="UP000054166">
    <property type="component" value="Unassembled WGS sequence"/>
</dbReference>
<dbReference type="STRING" id="765440.A0A0C3FIV3"/>
<name>A0A0C3FIV3_PILCF</name>
<feature type="domain" description="BHLH" evidence="7">
    <location>
        <begin position="199"/>
        <end position="294"/>
    </location>
</feature>
<evidence type="ECO:0000256" key="5">
    <source>
        <dbReference type="ARBA" id="ARBA00023242"/>
    </source>
</evidence>
<reference evidence="8 9" key="1">
    <citation type="submission" date="2014-04" db="EMBL/GenBank/DDBJ databases">
        <authorList>
            <consortium name="DOE Joint Genome Institute"/>
            <person name="Kuo A."/>
            <person name="Tarkka M."/>
            <person name="Buscot F."/>
            <person name="Kohler A."/>
            <person name="Nagy L.G."/>
            <person name="Floudas D."/>
            <person name="Copeland A."/>
            <person name="Barry K.W."/>
            <person name="Cichocki N."/>
            <person name="Veneault-Fourrey C."/>
            <person name="LaButti K."/>
            <person name="Lindquist E.A."/>
            <person name="Lipzen A."/>
            <person name="Lundell T."/>
            <person name="Morin E."/>
            <person name="Murat C."/>
            <person name="Sun H."/>
            <person name="Tunlid A."/>
            <person name="Henrissat B."/>
            <person name="Grigoriev I.V."/>
            <person name="Hibbett D.S."/>
            <person name="Martin F."/>
            <person name="Nordberg H.P."/>
            <person name="Cantor M.N."/>
            <person name="Hua S.X."/>
        </authorList>
    </citation>
    <scope>NUCLEOTIDE SEQUENCE [LARGE SCALE GENOMIC DNA]</scope>
    <source>
        <strain evidence="8 9">F 1598</strain>
    </source>
</reference>
<evidence type="ECO:0000313" key="9">
    <source>
        <dbReference type="Proteomes" id="UP000054166"/>
    </source>
</evidence>
<feature type="region of interest" description="Disordered" evidence="6">
    <location>
        <begin position="315"/>
        <end position="348"/>
    </location>
</feature>
<reference evidence="9" key="2">
    <citation type="submission" date="2015-01" db="EMBL/GenBank/DDBJ databases">
        <title>Evolutionary Origins and Diversification of the Mycorrhizal Mutualists.</title>
        <authorList>
            <consortium name="DOE Joint Genome Institute"/>
            <consortium name="Mycorrhizal Genomics Consortium"/>
            <person name="Kohler A."/>
            <person name="Kuo A."/>
            <person name="Nagy L.G."/>
            <person name="Floudas D."/>
            <person name="Copeland A."/>
            <person name="Barry K.W."/>
            <person name="Cichocki N."/>
            <person name="Veneault-Fourrey C."/>
            <person name="LaButti K."/>
            <person name="Lindquist E.A."/>
            <person name="Lipzen A."/>
            <person name="Lundell T."/>
            <person name="Morin E."/>
            <person name="Murat C."/>
            <person name="Riley R."/>
            <person name="Ohm R."/>
            <person name="Sun H."/>
            <person name="Tunlid A."/>
            <person name="Henrissat B."/>
            <person name="Grigoriev I.V."/>
            <person name="Hibbett D.S."/>
            <person name="Martin F."/>
        </authorList>
    </citation>
    <scope>NUCLEOTIDE SEQUENCE [LARGE SCALE GENOMIC DNA]</scope>
    <source>
        <strain evidence="9">F 1598</strain>
    </source>
</reference>
<dbReference type="GO" id="GO:0000978">
    <property type="term" value="F:RNA polymerase II cis-regulatory region sequence-specific DNA binding"/>
    <property type="evidence" value="ECO:0007669"/>
    <property type="project" value="TreeGrafter"/>
</dbReference>
<dbReference type="GO" id="GO:0046983">
    <property type="term" value="F:protein dimerization activity"/>
    <property type="evidence" value="ECO:0007669"/>
    <property type="project" value="InterPro"/>
</dbReference>
<dbReference type="PANTHER" id="PTHR15741:SF27">
    <property type="entry name" value="TRANSCRIPTION FACTOR AP-4"/>
    <property type="match status" value="1"/>
</dbReference>
<keyword evidence="3" id="KW-0238">DNA-binding</keyword>
<sequence>MSLLTPTESHAFQSFLTSMDYSDSFVAPEWNMYADINDAAIQQTAGKESLTKATKDLMSLDPVKWGNRQSPYEETSPHSLFHNNSVSPHTQYLFSSIKNNHSQPHHKPHSPSSSIAPLRTVSAPSPPHPDDVPSSSSSPASIPLSASPPTPFDYYPTLPLASKRPSQDESHFISNKRHRPSLASSSAPPPKPALLSPSQKKANHIQSEQKRRANIRRGYEALCDSVPALREAIRLEEEAGSSGSGNGQAAAGSKGKKKNRGKLLNDDGEKVDGRAGPRSENVVLQKTIDHIEDLLADRTELLARLNTARNSLVRGHPLFTSGSRDPLWEREWTGGQAAEDDEEDDDDE</sequence>
<feature type="compositionally biased region" description="Basic and acidic residues" evidence="6">
    <location>
        <begin position="263"/>
        <end position="277"/>
    </location>
</feature>
<dbReference type="InterPro" id="IPR052207">
    <property type="entry name" value="Max-like/E-box_TFs"/>
</dbReference>
<evidence type="ECO:0000256" key="3">
    <source>
        <dbReference type="ARBA" id="ARBA00023125"/>
    </source>
</evidence>
<dbReference type="InterPro" id="IPR011598">
    <property type="entry name" value="bHLH_dom"/>
</dbReference>
<keyword evidence="9" id="KW-1185">Reference proteome</keyword>
<dbReference type="GO" id="GO:0005634">
    <property type="term" value="C:nucleus"/>
    <property type="evidence" value="ECO:0007669"/>
    <property type="project" value="UniProtKB-SubCell"/>
</dbReference>
<feature type="region of interest" description="Disordered" evidence="6">
    <location>
        <begin position="237"/>
        <end position="277"/>
    </location>
</feature>
<protein>
    <recommendedName>
        <fullName evidence="7">BHLH domain-containing protein</fullName>
    </recommendedName>
</protein>
<organism evidence="8 9">
    <name type="scientific">Piloderma croceum (strain F 1598)</name>
    <dbReference type="NCBI Taxonomy" id="765440"/>
    <lineage>
        <taxon>Eukaryota</taxon>
        <taxon>Fungi</taxon>
        <taxon>Dikarya</taxon>
        <taxon>Basidiomycota</taxon>
        <taxon>Agaricomycotina</taxon>
        <taxon>Agaricomycetes</taxon>
        <taxon>Agaricomycetidae</taxon>
        <taxon>Atheliales</taxon>
        <taxon>Atheliaceae</taxon>
        <taxon>Piloderma</taxon>
    </lineage>
</organism>
<proteinExistence type="predicted"/>
<evidence type="ECO:0000256" key="1">
    <source>
        <dbReference type="ARBA" id="ARBA00004123"/>
    </source>
</evidence>
<evidence type="ECO:0000259" key="7">
    <source>
        <dbReference type="PROSITE" id="PS50888"/>
    </source>
</evidence>
<gene>
    <name evidence="8" type="ORF">PILCRDRAFT_818670</name>
</gene>
<feature type="compositionally biased region" description="Acidic residues" evidence="6">
    <location>
        <begin position="338"/>
        <end position="348"/>
    </location>
</feature>
<dbReference type="Gene3D" id="4.10.280.10">
    <property type="entry name" value="Helix-loop-helix DNA-binding domain"/>
    <property type="match status" value="1"/>
</dbReference>
<dbReference type="PANTHER" id="PTHR15741">
    <property type="entry name" value="BASIC HELIX-LOOP-HELIX ZIP TRANSCRIPTION FACTOR"/>
    <property type="match status" value="1"/>
</dbReference>
<feature type="compositionally biased region" description="Low complexity" evidence="6">
    <location>
        <begin position="132"/>
        <end position="145"/>
    </location>
</feature>
<dbReference type="Pfam" id="PF00010">
    <property type="entry name" value="HLH"/>
    <property type="match status" value="1"/>
</dbReference>
<evidence type="ECO:0000256" key="2">
    <source>
        <dbReference type="ARBA" id="ARBA00023015"/>
    </source>
</evidence>
<dbReference type="OrthoDB" id="5778525at2759"/>
<accession>A0A0C3FIV3</accession>